<evidence type="ECO:0000313" key="2">
    <source>
        <dbReference type="Proteomes" id="UP000033017"/>
    </source>
</evidence>
<dbReference type="EMBL" id="KP790010">
    <property type="protein sequence ID" value="AKC02996.1"/>
    <property type="molecule type" value="Genomic_DNA"/>
</dbReference>
<evidence type="ECO:0000313" key="1">
    <source>
        <dbReference type="EMBL" id="AKC02996.1"/>
    </source>
</evidence>
<organism evidence="1 2">
    <name type="scientific">Gordonia phage GordDuk1</name>
    <dbReference type="NCBI Taxonomy" id="1622191"/>
    <lineage>
        <taxon>Viruses</taxon>
        <taxon>Duplodnaviria</taxon>
        <taxon>Heunggongvirae</taxon>
        <taxon>Uroviricota</taxon>
        <taxon>Caudoviricetes</taxon>
        <taxon>Gordtnkvirus</taxon>
        <taxon>Gordtnkvirus gordtnk2</taxon>
    </lineage>
</organism>
<accession>A0A0E3T650</accession>
<dbReference type="Proteomes" id="UP000033017">
    <property type="component" value="Segment"/>
</dbReference>
<sequence length="94" mass="10749">MPKVAPKLAEQGINRIGQNTHRVIAENVITGESKILAFGDLEFCDQAFENQLEEIKHKRLKLNPGDRIYIAEIYLGRVEFGPDFSYQLFGKELK</sequence>
<gene>
    <name evidence="1" type="ORF">GordDuk1_68</name>
</gene>
<proteinExistence type="predicted"/>
<dbReference type="RefSeq" id="YP_009222521.1">
    <property type="nucleotide sequence ID" value="NC_029060.1"/>
</dbReference>
<dbReference type="GeneID" id="26794074"/>
<dbReference type="KEGG" id="vg:26794074"/>
<name>A0A0E3T650_9CAUD</name>
<protein>
    <submittedName>
        <fullName evidence="1">Uncharacterized protein</fullName>
    </submittedName>
</protein>
<reference evidence="1 2" key="1">
    <citation type="journal article" date="2015" name="Sci. Rep.">
        <title>Bacteriophages of wastewater foaming-associated filamentous Gordonia reduce host levels in raw activated sludge.</title>
        <authorList>
            <person name="Liu M."/>
            <person name="Gill J.J."/>
            <person name="Young R."/>
            <person name="Summer E.J."/>
        </authorList>
    </citation>
    <scope>NUCLEOTIDE SEQUENCE [LARGE SCALE GENOMIC DNA]</scope>
</reference>